<dbReference type="AlphaFoldDB" id="K0AZ07"/>
<dbReference type="KEGG" id="cad:Curi_c14840"/>
<dbReference type="HOGENOM" id="CLU_1624223_0_0_9"/>
<evidence type="ECO:0000313" key="2">
    <source>
        <dbReference type="Proteomes" id="UP000006094"/>
    </source>
</evidence>
<dbReference type="OrthoDB" id="9781670at2"/>
<protein>
    <submittedName>
        <fullName evidence="1">Resolvase</fullName>
    </submittedName>
</protein>
<dbReference type="EMBL" id="CP003326">
    <property type="protein sequence ID" value="AFS78494.1"/>
    <property type="molecule type" value="Genomic_DNA"/>
</dbReference>
<proteinExistence type="predicted"/>
<organism evidence="1 2">
    <name type="scientific">Gottschalkia acidurici (strain ATCC 7906 / DSM 604 / BCRC 14475 / CIP 104303 / KCTC 5404 / NCIMB 10678 / 9a)</name>
    <name type="common">Clostridium acidurici</name>
    <dbReference type="NCBI Taxonomy" id="1128398"/>
    <lineage>
        <taxon>Bacteria</taxon>
        <taxon>Bacillati</taxon>
        <taxon>Bacillota</taxon>
        <taxon>Tissierellia</taxon>
        <taxon>Tissierellales</taxon>
        <taxon>Gottschalkiaceae</taxon>
        <taxon>Gottschalkia</taxon>
    </lineage>
</organism>
<reference evidence="1 2" key="1">
    <citation type="journal article" date="2012" name="PLoS ONE">
        <title>The purine-utilizing bacterium Clostridium acidurici 9a: a genome-guided metabolic reconsideration.</title>
        <authorList>
            <person name="Hartwich K."/>
            <person name="Poehlein A."/>
            <person name="Daniel R."/>
        </authorList>
    </citation>
    <scope>NUCLEOTIDE SEQUENCE [LARGE SCALE GENOMIC DNA]</scope>
    <source>
        <strain evidence="2">ATCC 7906 / DSM 604 / BCRC 14475 / CIP 104303 / KCTC 5404 / NCIMB 10678 / 9a</strain>
    </source>
</reference>
<dbReference type="RefSeq" id="WP_014967631.1">
    <property type="nucleotide sequence ID" value="NC_018664.1"/>
</dbReference>
<sequence length="163" mass="19713">MLKNAGYILFDKIKYRQVVKKDTQAHNLKSEKENVEKALRRLEDLYIFPDDIMSEKDYLIKRQELKKRISYLEDEISKRYAEHSKTIPKHDLSFLNKASQYLLTHNLVSENTIKYNELVKVIDKKMLRSFMQRVIKKITIEENKHIFSIEFANDMIHRFVYRI</sequence>
<gene>
    <name evidence="1" type="ordered locus">Curi_c14840</name>
</gene>
<keyword evidence="2" id="KW-1185">Reference proteome</keyword>
<accession>K0AZ07</accession>
<dbReference type="Proteomes" id="UP000006094">
    <property type="component" value="Chromosome"/>
</dbReference>
<dbReference type="eggNOG" id="COG1961">
    <property type="taxonomic scope" value="Bacteria"/>
</dbReference>
<name>K0AZ07_GOTA9</name>
<evidence type="ECO:0000313" key="1">
    <source>
        <dbReference type="EMBL" id="AFS78494.1"/>
    </source>
</evidence>